<proteinExistence type="predicted"/>
<comment type="caution">
    <text evidence="1">The sequence shown here is derived from an EMBL/GenBank/DDBJ whole genome shotgun (WGS) entry which is preliminary data.</text>
</comment>
<organism evidence="1 2">
    <name type="scientific">Nitrospirillum amazonense</name>
    <dbReference type="NCBI Taxonomy" id="28077"/>
    <lineage>
        <taxon>Bacteria</taxon>
        <taxon>Pseudomonadati</taxon>
        <taxon>Pseudomonadota</taxon>
        <taxon>Alphaproteobacteria</taxon>
        <taxon>Rhodospirillales</taxon>
        <taxon>Azospirillaceae</taxon>
        <taxon>Nitrospirillum</taxon>
    </lineage>
</organism>
<name>A0A560G1A6_9PROT</name>
<reference evidence="1 2" key="1">
    <citation type="submission" date="2019-06" db="EMBL/GenBank/DDBJ databases">
        <title>Genomic Encyclopedia of Type Strains, Phase IV (KMG-V): Genome sequencing to study the core and pangenomes of soil and plant-associated prokaryotes.</title>
        <authorList>
            <person name="Whitman W."/>
        </authorList>
    </citation>
    <scope>NUCLEOTIDE SEQUENCE [LARGE SCALE GENOMIC DNA]</scope>
    <source>
        <strain evidence="1 2">BR 11865</strain>
    </source>
</reference>
<sequence length="57" mass="6295">MMINKTDRNDAVGLAQIIRIGWFRQVHVESGASHVARALLISRGLLVGMHGDIDNQI</sequence>
<gene>
    <name evidence="1" type="ORF">FBZ88_106148</name>
</gene>
<accession>A0A560G1A6</accession>
<keyword evidence="2" id="KW-1185">Reference proteome</keyword>
<protein>
    <recommendedName>
        <fullName evidence="3">Transposase</fullName>
    </recommendedName>
</protein>
<dbReference type="RefSeq" id="WP_186464324.1">
    <property type="nucleotide sequence ID" value="NZ_VITO01000006.1"/>
</dbReference>
<evidence type="ECO:0000313" key="1">
    <source>
        <dbReference type="EMBL" id="TWB27685.1"/>
    </source>
</evidence>
<evidence type="ECO:0008006" key="3">
    <source>
        <dbReference type="Google" id="ProtNLM"/>
    </source>
</evidence>
<dbReference type="AlphaFoldDB" id="A0A560G1A6"/>
<evidence type="ECO:0000313" key="2">
    <source>
        <dbReference type="Proteomes" id="UP000316545"/>
    </source>
</evidence>
<dbReference type="Proteomes" id="UP000316545">
    <property type="component" value="Unassembled WGS sequence"/>
</dbReference>
<dbReference type="EMBL" id="VITO01000006">
    <property type="protein sequence ID" value="TWB27685.1"/>
    <property type="molecule type" value="Genomic_DNA"/>
</dbReference>